<feature type="transmembrane region" description="Helical" evidence="1">
    <location>
        <begin position="6"/>
        <end position="26"/>
    </location>
</feature>
<organism evidence="2 3">
    <name type="scientific">Vibrio azureus NBRC 104587</name>
    <dbReference type="NCBI Taxonomy" id="1219077"/>
    <lineage>
        <taxon>Bacteria</taxon>
        <taxon>Pseudomonadati</taxon>
        <taxon>Pseudomonadota</taxon>
        <taxon>Gammaproteobacteria</taxon>
        <taxon>Vibrionales</taxon>
        <taxon>Vibrionaceae</taxon>
        <taxon>Vibrio</taxon>
    </lineage>
</organism>
<proteinExistence type="predicted"/>
<evidence type="ECO:0000313" key="3">
    <source>
        <dbReference type="Proteomes" id="UP000016567"/>
    </source>
</evidence>
<comment type="caution">
    <text evidence="2">The sequence shown here is derived from an EMBL/GenBank/DDBJ whole genome shotgun (WGS) entry which is preliminary data.</text>
</comment>
<dbReference type="AlphaFoldDB" id="U3C1X3"/>
<sequence length="53" mass="5654">MNDIMTMGLIGVAVLAVLGLGIRVVFKIKSGKSVKNNLKHVDIGGDFVGRDKK</sequence>
<accession>U3C1X3</accession>
<keyword evidence="1" id="KW-1133">Transmembrane helix</keyword>
<dbReference type="Proteomes" id="UP000016567">
    <property type="component" value="Unassembled WGS sequence"/>
</dbReference>
<keyword evidence="3" id="KW-1185">Reference proteome</keyword>
<keyword evidence="1" id="KW-0472">Membrane</keyword>
<evidence type="ECO:0000256" key="1">
    <source>
        <dbReference type="SAM" id="Phobius"/>
    </source>
</evidence>
<reference evidence="2 3" key="1">
    <citation type="submission" date="2013-09" db="EMBL/GenBank/DDBJ databases">
        <title>Whole genome shotgun sequence of Vibrio azureus NBRC 104587.</title>
        <authorList>
            <person name="Isaki S."/>
            <person name="Hosoyama A."/>
            <person name="Numata M."/>
            <person name="Hashimoto M."/>
            <person name="Hosoyama Y."/>
            <person name="Tsuchikane K."/>
            <person name="Noguchi M."/>
            <person name="Hirakata S."/>
            <person name="Ichikawa N."/>
            <person name="Ohji S."/>
            <person name="Yamazoe A."/>
            <person name="Fujita N."/>
        </authorList>
    </citation>
    <scope>NUCLEOTIDE SEQUENCE [LARGE SCALE GENOMIC DNA]</scope>
    <source>
        <strain evidence="2 3">NBRC 104587</strain>
    </source>
</reference>
<dbReference type="RefSeq" id="WP_021709238.1">
    <property type="nucleotide sequence ID" value="NZ_BAOB01000004.1"/>
</dbReference>
<evidence type="ECO:0000313" key="2">
    <source>
        <dbReference type="EMBL" id="GAD75479.1"/>
    </source>
</evidence>
<protein>
    <submittedName>
        <fullName evidence="2">Uncharacterized protein</fullName>
    </submittedName>
</protein>
<name>U3C1X3_9VIBR</name>
<gene>
    <name evidence="2" type="ORF">VAZ01S_025_00740</name>
</gene>
<dbReference type="STRING" id="1219077.VAZ01S_025_00740"/>
<keyword evidence="1" id="KW-0812">Transmembrane</keyword>
<dbReference type="EMBL" id="BATL01000025">
    <property type="protein sequence ID" value="GAD75479.1"/>
    <property type="molecule type" value="Genomic_DNA"/>
</dbReference>